<dbReference type="Pfam" id="PF02699">
    <property type="entry name" value="YajC"/>
    <property type="match status" value="1"/>
</dbReference>
<dbReference type="SMART" id="SM01323">
    <property type="entry name" value="YajC"/>
    <property type="match status" value="1"/>
</dbReference>
<dbReference type="AlphaFoldDB" id="A0A7C1NTA8"/>
<evidence type="ECO:0000256" key="9">
    <source>
        <dbReference type="ARBA" id="ARBA00023136"/>
    </source>
</evidence>
<dbReference type="NCBIfam" id="TIGR00739">
    <property type="entry name" value="yajC"/>
    <property type="match status" value="1"/>
</dbReference>
<evidence type="ECO:0000256" key="4">
    <source>
        <dbReference type="ARBA" id="ARBA00022475"/>
    </source>
</evidence>
<evidence type="ECO:0000256" key="5">
    <source>
        <dbReference type="ARBA" id="ARBA00022692"/>
    </source>
</evidence>
<keyword evidence="4" id="KW-1003">Cell membrane</keyword>
<organism evidence="11">
    <name type="scientific">candidate division WOR-3 bacterium</name>
    <dbReference type="NCBI Taxonomy" id="2052148"/>
    <lineage>
        <taxon>Bacteria</taxon>
        <taxon>Bacteria division WOR-3</taxon>
    </lineage>
</organism>
<dbReference type="EMBL" id="DSLG01000002">
    <property type="protein sequence ID" value="HEA86820.1"/>
    <property type="molecule type" value="Genomic_DNA"/>
</dbReference>
<keyword evidence="3" id="KW-0813">Transport</keyword>
<gene>
    <name evidence="11" type="primary">yajC</name>
    <name evidence="11" type="ORF">ENP94_02285</name>
</gene>
<protein>
    <submittedName>
        <fullName evidence="11">Preprotein translocase subunit YajC</fullName>
    </submittedName>
</protein>
<evidence type="ECO:0000256" key="8">
    <source>
        <dbReference type="ARBA" id="ARBA00023010"/>
    </source>
</evidence>
<evidence type="ECO:0000256" key="10">
    <source>
        <dbReference type="SAM" id="Phobius"/>
    </source>
</evidence>
<dbReference type="InterPro" id="IPR003849">
    <property type="entry name" value="Preprotein_translocase_YajC"/>
</dbReference>
<dbReference type="PRINTS" id="PR01853">
    <property type="entry name" value="YAJCTRNLCASE"/>
</dbReference>
<dbReference type="PANTHER" id="PTHR33909">
    <property type="entry name" value="SEC TRANSLOCON ACCESSORY COMPLEX SUBUNIT YAJC"/>
    <property type="match status" value="1"/>
</dbReference>
<comment type="subcellular location">
    <subcellularLocation>
        <location evidence="1">Cell membrane</location>
        <topology evidence="1">Single-pass membrane protein</topology>
    </subcellularLocation>
</comment>
<feature type="transmembrane region" description="Helical" evidence="10">
    <location>
        <begin position="20"/>
        <end position="41"/>
    </location>
</feature>
<keyword evidence="6" id="KW-0653">Protein transport</keyword>
<keyword evidence="5 10" id="KW-0812">Transmembrane</keyword>
<comment type="caution">
    <text evidence="11">The sequence shown here is derived from an EMBL/GenBank/DDBJ whole genome shotgun (WGS) entry which is preliminary data.</text>
</comment>
<evidence type="ECO:0000313" key="11">
    <source>
        <dbReference type="EMBL" id="HEA86820.1"/>
    </source>
</evidence>
<name>A0A7C1NTA8_UNCW3</name>
<accession>A0A7C1NTA8</accession>
<evidence type="ECO:0000256" key="1">
    <source>
        <dbReference type="ARBA" id="ARBA00004162"/>
    </source>
</evidence>
<dbReference type="GO" id="GO:0015031">
    <property type="term" value="P:protein transport"/>
    <property type="evidence" value="ECO:0007669"/>
    <property type="project" value="UniProtKB-KW"/>
</dbReference>
<sequence length="106" mass="11645">MLIIAFAQNQTQPQSGGGLGFIGSILPLILIFVVLYFLIILPQQRRQKKHQEMLASLKRGDRVVFASGILGVITNVKENTFIVKIAENTEVEVEKSAIAYKIGSSS</sequence>
<dbReference type="PANTHER" id="PTHR33909:SF1">
    <property type="entry name" value="SEC TRANSLOCON ACCESSORY COMPLEX SUBUNIT YAJC"/>
    <property type="match status" value="1"/>
</dbReference>
<evidence type="ECO:0000256" key="6">
    <source>
        <dbReference type="ARBA" id="ARBA00022927"/>
    </source>
</evidence>
<evidence type="ECO:0000256" key="2">
    <source>
        <dbReference type="ARBA" id="ARBA00006742"/>
    </source>
</evidence>
<reference evidence="11" key="1">
    <citation type="journal article" date="2020" name="mSystems">
        <title>Genome- and Community-Level Interaction Insights into Carbon Utilization and Element Cycling Functions of Hydrothermarchaeota in Hydrothermal Sediment.</title>
        <authorList>
            <person name="Zhou Z."/>
            <person name="Liu Y."/>
            <person name="Xu W."/>
            <person name="Pan J."/>
            <person name="Luo Z.H."/>
            <person name="Li M."/>
        </authorList>
    </citation>
    <scope>NUCLEOTIDE SEQUENCE [LARGE SCALE GENOMIC DNA]</scope>
    <source>
        <strain evidence="11">SpSt-265</strain>
    </source>
</reference>
<evidence type="ECO:0000256" key="7">
    <source>
        <dbReference type="ARBA" id="ARBA00022989"/>
    </source>
</evidence>
<proteinExistence type="inferred from homology"/>
<keyword evidence="7 10" id="KW-1133">Transmembrane helix</keyword>
<evidence type="ECO:0000256" key="3">
    <source>
        <dbReference type="ARBA" id="ARBA00022448"/>
    </source>
</evidence>
<keyword evidence="8" id="KW-0811">Translocation</keyword>
<comment type="similarity">
    <text evidence="2">Belongs to the YajC family.</text>
</comment>
<keyword evidence="9 10" id="KW-0472">Membrane</keyword>
<dbReference type="GO" id="GO:0005886">
    <property type="term" value="C:plasma membrane"/>
    <property type="evidence" value="ECO:0007669"/>
    <property type="project" value="UniProtKB-SubCell"/>
</dbReference>